<reference evidence="2" key="1">
    <citation type="submission" date="2022-12" db="EMBL/GenBank/DDBJ databases">
        <title>Genome assemblies of Blomia tropicalis.</title>
        <authorList>
            <person name="Cui Y."/>
        </authorList>
    </citation>
    <scope>NUCLEOTIDE SEQUENCE</scope>
    <source>
        <tissue evidence="2">Adult mites</tissue>
    </source>
</reference>
<accession>A0A9Q0RQ67</accession>
<organism evidence="2 3">
    <name type="scientific">Blomia tropicalis</name>
    <name type="common">Mite</name>
    <dbReference type="NCBI Taxonomy" id="40697"/>
    <lineage>
        <taxon>Eukaryota</taxon>
        <taxon>Metazoa</taxon>
        <taxon>Ecdysozoa</taxon>
        <taxon>Arthropoda</taxon>
        <taxon>Chelicerata</taxon>
        <taxon>Arachnida</taxon>
        <taxon>Acari</taxon>
        <taxon>Acariformes</taxon>
        <taxon>Sarcoptiformes</taxon>
        <taxon>Astigmata</taxon>
        <taxon>Glycyphagoidea</taxon>
        <taxon>Echimyopodidae</taxon>
        <taxon>Blomia</taxon>
    </lineage>
</organism>
<feature type="signal peptide" evidence="1">
    <location>
        <begin position="1"/>
        <end position="19"/>
    </location>
</feature>
<evidence type="ECO:0000256" key="1">
    <source>
        <dbReference type="SAM" id="SignalP"/>
    </source>
</evidence>
<feature type="chain" id="PRO_5040401036" evidence="1">
    <location>
        <begin position="20"/>
        <end position="281"/>
    </location>
</feature>
<dbReference type="OMA" id="CKSRAMC"/>
<name>A0A9Q0RQ67_BLOTA</name>
<evidence type="ECO:0000313" key="3">
    <source>
        <dbReference type="Proteomes" id="UP001142055"/>
    </source>
</evidence>
<protein>
    <submittedName>
        <fullName evidence="2">Uncharacterized protein</fullName>
    </submittedName>
</protein>
<dbReference type="AlphaFoldDB" id="A0A9Q0RQ67"/>
<sequence>MKFYILIFLLFALYGTSLTDSSDENEVNDDQIEPISPATPQMVEVSSSTVPIASTISSIMGSTNSPMQPIMRAIEIIEFVSKFSNSDGSFGVRKIQSALEDISEQAESMNVKRSDVVMTKTTDPLTALSSLAIYGTMKVTSIILSVAMYIVSMLMPGSFAGPPRSSINEYSTHFDHIDYNTISDSIRSIPIRSFELFEINETDCQNRAMCEVGQSISNLFPTISKVIRFIAEHFNVRSINYNDAIIRGLGWTDCNARYAKSCPRSPFKKFHQLLNTFTKFY</sequence>
<dbReference type="OrthoDB" id="6423431at2759"/>
<dbReference type="Proteomes" id="UP001142055">
    <property type="component" value="Chromosome 1"/>
</dbReference>
<keyword evidence="3" id="KW-1185">Reference proteome</keyword>
<proteinExistence type="predicted"/>
<dbReference type="EMBL" id="JAPWDV010000001">
    <property type="protein sequence ID" value="KAJ6222295.1"/>
    <property type="molecule type" value="Genomic_DNA"/>
</dbReference>
<evidence type="ECO:0000313" key="2">
    <source>
        <dbReference type="EMBL" id="KAJ6222295.1"/>
    </source>
</evidence>
<keyword evidence="1" id="KW-0732">Signal</keyword>
<comment type="caution">
    <text evidence="2">The sequence shown here is derived from an EMBL/GenBank/DDBJ whole genome shotgun (WGS) entry which is preliminary data.</text>
</comment>
<gene>
    <name evidence="2" type="ORF">RDWZM_000840</name>
</gene>